<keyword evidence="2" id="KW-0472">Membrane</keyword>
<feature type="region of interest" description="Disordered" evidence="1">
    <location>
        <begin position="275"/>
        <end position="302"/>
    </location>
</feature>
<keyword evidence="4" id="KW-1185">Reference proteome</keyword>
<evidence type="ECO:0008006" key="5">
    <source>
        <dbReference type="Google" id="ProtNLM"/>
    </source>
</evidence>
<dbReference type="RefSeq" id="WP_222991727.1">
    <property type="nucleotide sequence ID" value="NZ_JAINVV010000009.1"/>
</dbReference>
<dbReference type="Proteomes" id="UP000706039">
    <property type="component" value="Unassembled WGS sequence"/>
</dbReference>
<evidence type="ECO:0000256" key="2">
    <source>
        <dbReference type="SAM" id="Phobius"/>
    </source>
</evidence>
<dbReference type="EMBL" id="JAINVV010000009">
    <property type="protein sequence ID" value="MBY8824640.1"/>
    <property type="molecule type" value="Genomic_DNA"/>
</dbReference>
<proteinExistence type="predicted"/>
<evidence type="ECO:0000313" key="4">
    <source>
        <dbReference type="Proteomes" id="UP000706039"/>
    </source>
</evidence>
<sequence length="302" mass="32176">MASEYEPIETAPRAARPLRTLLIVALVAFLLGLIAMGVAIRKWGGGMGYFGRESAVADERTALGPMAPVPALGQQVQPLPASPATLDDLTMRVRDLEQRLAQISISARAASGNASRAEGLLVAFAARRALDRGVALGYIEAQLRARFGEAQPRAVAMVIAAARQPVTLEELQIALNDLGPQLASAGSTPSWWDGLKREMSGLIVVRRTGTPSPLPAERLQRAKRRLEGGQVDAALAEVARMPGRDKAANWMANARRYIEARRALDIIETAAILDRPDDALPPTDAPAVAAPAPDRKPAPRAS</sequence>
<feature type="compositionally biased region" description="Low complexity" evidence="1">
    <location>
        <begin position="280"/>
        <end position="292"/>
    </location>
</feature>
<keyword evidence="2" id="KW-1133">Transmembrane helix</keyword>
<keyword evidence="2" id="KW-0812">Transmembrane</keyword>
<protein>
    <recommendedName>
        <fullName evidence="5">Periplasmic heavy metal sensor</fullName>
    </recommendedName>
</protein>
<evidence type="ECO:0000313" key="3">
    <source>
        <dbReference type="EMBL" id="MBY8824640.1"/>
    </source>
</evidence>
<organism evidence="3 4">
    <name type="scientific">Sphingomonas colocasiae</name>
    <dbReference type="NCBI Taxonomy" id="1848973"/>
    <lineage>
        <taxon>Bacteria</taxon>
        <taxon>Pseudomonadati</taxon>
        <taxon>Pseudomonadota</taxon>
        <taxon>Alphaproteobacteria</taxon>
        <taxon>Sphingomonadales</taxon>
        <taxon>Sphingomonadaceae</taxon>
        <taxon>Sphingomonas</taxon>
    </lineage>
</organism>
<gene>
    <name evidence="3" type="ORF">K7G82_20215</name>
</gene>
<accession>A0ABS7PVH2</accession>
<feature type="transmembrane region" description="Helical" evidence="2">
    <location>
        <begin position="20"/>
        <end position="40"/>
    </location>
</feature>
<name>A0ABS7PVH2_9SPHN</name>
<reference evidence="3 4" key="1">
    <citation type="submission" date="2021-08" db="EMBL/GenBank/DDBJ databases">
        <authorList>
            <person name="Tuo L."/>
        </authorList>
    </citation>
    <scope>NUCLEOTIDE SEQUENCE [LARGE SCALE GENOMIC DNA]</scope>
    <source>
        <strain evidence="3 4">JCM 31229</strain>
    </source>
</reference>
<comment type="caution">
    <text evidence="3">The sequence shown here is derived from an EMBL/GenBank/DDBJ whole genome shotgun (WGS) entry which is preliminary data.</text>
</comment>
<evidence type="ECO:0000256" key="1">
    <source>
        <dbReference type="SAM" id="MobiDB-lite"/>
    </source>
</evidence>
<feature type="compositionally biased region" description="Basic and acidic residues" evidence="1">
    <location>
        <begin position="293"/>
        <end position="302"/>
    </location>
</feature>